<dbReference type="EMBL" id="BKCG01000001">
    <property type="protein sequence ID" value="GER58759.1"/>
    <property type="molecule type" value="Genomic_DNA"/>
</dbReference>
<dbReference type="Proteomes" id="UP000326509">
    <property type="component" value="Unassembled WGS sequence"/>
</dbReference>
<dbReference type="InterPro" id="IPR026444">
    <property type="entry name" value="Secre_tail"/>
</dbReference>
<organism evidence="3 4">
    <name type="scientific">Patiriisocius marinus</name>
    <dbReference type="NCBI Taxonomy" id="1397112"/>
    <lineage>
        <taxon>Bacteria</taxon>
        <taxon>Pseudomonadati</taxon>
        <taxon>Bacteroidota</taxon>
        <taxon>Flavobacteriia</taxon>
        <taxon>Flavobacteriales</taxon>
        <taxon>Flavobacteriaceae</taxon>
        <taxon>Patiriisocius</taxon>
    </lineage>
</organism>
<dbReference type="Pfam" id="PF18962">
    <property type="entry name" value="Por_Secre_tail"/>
    <property type="match status" value="1"/>
</dbReference>
<dbReference type="OrthoDB" id="964745at2"/>
<evidence type="ECO:0000313" key="4">
    <source>
        <dbReference type="Proteomes" id="UP000326509"/>
    </source>
</evidence>
<evidence type="ECO:0000256" key="1">
    <source>
        <dbReference type="ARBA" id="ARBA00022729"/>
    </source>
</evidence>
<reference evidence="3 4" key="1">
    <citation type="submission" date="2019-08" db="EMBL/GenBank/DDBJ databases">
        <title>Draft genome sequence of Ulvibacter marinus type strain NBRC 109484.</title>
        <authorList>
            <person name="Kawano K."/>
            <person name="Ushijima N."/>
            <person name="Kihara M."/>
            <person name="Itoh H."/>
        </authorList>
    </citation>
    <scope>NUCLEOTIDE SEQUENCE [LARGE SCALE GENOMIC DNA]</scope>
    <source>
        <strain evidence="3 4">NBRC 109484</strain>
    </source>
</reference>
<dbReference type="NCBIfam" id="TIGR04183">
    <property type="entry name" value="Por_Secre_tail"/>
    <property type="match status" value="1"/>
</dbReference>
<keyword evidence="1" id="KW-0732">Signal</keyword>
<evidence type="ECO:0000259" key="2">
    <source>
        <dbReference type="Pfam" id="PF18962"/>
    </source>
</evidence>
<sequence length="225" mass="25430">MKTILLLLITLTSLSAQDKSSDIDPLLFKTWYLYSVSVDLGETNYYYGEDVSRMTIYEDLSFYATDNCWEISGNFQESEGPHFGDFGLEMVDYEKACILGGSSSYVLELVYEFDQTIGCYVEAEYMSMETYAGFVHGFKSEITLSAPTHTLNEISIFPNPTSDIIHIQNISQPIDLATLYSLNGNIIKTYTTIYNKINISEVPSGMYFLVLEIDGATTVKRIVRE</sequence>
<dbReference type="RefSeq" id="WP_151672816.1">
    <property type="nucleotide sequence ID" value="NZ_BKCG01000001.1"/>
</dbReference>
<dbReference type="AlphaFoldDB" id="A0A5J4IN58"/>
<evidence type="ECO:0000313" key="3">
    <source>
        <dbReference type="EMBL" id="GER58759.1"/>
    </source>
</evidence>
<gene>
    <name evidence="3" type="ORF">ULMA_08670</name>
</gene>
<comment type="caution">
    <text evidence="3">The sequence shown here is derived from an EMBL/GenBank/DDBJ whole genome shotgun (WGS) entry which is preliminary data.</text>
</comment>
<name>A0A5J4IN58_9FLAO</name>
<keyword evidence="4" id="KW-1185">Reference proteome</keyword>
<feature type="domain" description="Secretion system C-terminal sorting" evidence="2">
    <location>
        <begin position="156"/>
        <end position="223"/>
    </location>
</feature>
<accession>A0A5J4IN58</accession>
<proteinExistence type="predicted"/>
<protein>
    <recommendedName>
        <fullName evidence="2">Secretion system C-terminal sorting domain-containing protein</fullName>
    </recommendedName>
</protein>